<dbReference type="NCBIfam" id="TIGR00078">
    <property type="entry name" value="nadC"/>
    <property type="match status" value="1"/>
</dbReference>
<dbReference type="GO" id="GO:0004514">
    <property type="term" value="F:nicotinate-nucleotide diphosphorylase (carboxylating) activity"/>
    <property type="evidence" value="ECO:0007669"/>
    <property type="project" value="UniProtKB-EC"/>
</dbReference>
<dbReference type="InterPro" id="IPR002638">
    <property type="entry name" value="Quinolinate_PRibosylTrfase_C"/>
</dbReference>
<feature type="domain" description="Quinolinate phosphoribosyl transferase C-terminal" evidence="8">
    <location>
        <begin position="157"/>
        <end position="338"/>
    </location>
</feature>
<evidence type="ECO:0000256" key="1">
    <source>
        <dbReference type="ARBA" id="ARBA00004893"/>
    </source>
</evidence>
<dbReference type="Gene3D" id="3.90.1170.20">
    <property type="entry name" value="Quinolinate phosphoribosyl transferase, N-terminal domain"/>
    <property type="match status" value="1"/>
</dbReference>
<keyword evidence="4" id="KW-0662">Pyridine nucleotide biosynthesis</keyword>
<evidence type="ECO:0000313" key="10">
    <source>
        <dbReference type="EMBL" id="KAK4788846.1"/>
    </source>
</evidence>
<evidence type="ECO:0000259" key="9">
    <source>
        <dbReference type="Pfam" id="PF02749"/>
    </source>
</evidence>
<dbReference type="InterPro" id="IPR027277">
    <property type="entry name" value="NadC/ModD"/>
</dbReference>
<dbReference type="Pfam" id="PF01729">
    <property type="entry name" value="QRPTase_C"/>
    <property type="match status" value="1"/>
</dbReference>
<evidence type="ECO:0000256" key="5">
    <source>
        <dbReference type="ARBA" id="ARBA00022676"/>
    </source>
</evidence>
<dbReference type="SUPFAM" id="SSF54675">
    <property type="entry name" value="Nicotinate/Quinolinate PRTase N-terminal domain-like"/>
    <property type="match status" value="1"/>
</dbReference>
<dbReference type="InterPro" id="IPR004393">
    <property type="entry name" value="NadC"/>
</dbReference>
<comment type="caution">
    <text evidence="10">The sequence shown here is derived from an EMBL/GenBank/DDBJ whole genome shotgun (WGS) entry which is preliminary data.</text>
</comment>
<dbReference type="Pfam" id="PF02749">
    <property type="entry name" value="QRPTase_N"/>
    <property type="match status" value="1"/>
</dbReference>
<dbReference type="PANTHER" id="PTHR32179:SF3">
    <property type="entry name" value="NICOTINATE-NUCLEOTIDE PYROPHOSPHORYLASE [CARBOXYLATING]"/>
    <property type="match status" value="1"/>
</dbReference>
<organism evidence="10 11">
    <name type="scientific">Trapa natans</name>
    <name type="common">Water chestnut</name>
    <dbReference type="NCBI Taxonomy" id="22666"/>
    <lineage>
        <taxon>Eukaryota</taxon>
        <taxon>Viridiplantae</taxon>
        <taxon>Streptophyta</taxon>
        <taxon>Embryophyta</taxon>
        <taxon>Tracheophyta</taxon>
        <taxon>Spermatophyta</taxon>
        <taxon>Magnoliopsida</taxon>
        <taxon>eudicotyledons</taxon>
        <taxon>Gunneridae</taxon>
        <taxon>Pentapetalae</taxon>
        <taxon>rosids</taxon>
        <taxon>malvids</taxon>
        <taxon>Myrtales</taxon>
        <taxon>Lythraceae</taxon>
        <taxon>Trapa</taxon>
    </lineage>
</organism>
<dbReference type="EMBL" id="JAXQNO010000011">
    <property type="protein sequence ID" value="KAK4788846.1"/>
    <property type="molecule type" value="Genomic_DNA"/>
</dbReference>
<dbReference type="FunFam" id="3.20.20.70:FF:000149">
    <property type="entry name" value="Nicotinate-nucleotide pyrophosphorylase [carboxylating]"/>
    <property type="match status" value="1"/>
</dbReference>
<evidence type="ECO:0000256" key="4">
    <source>
        <dbReference type="ARBA" id="ARBA00022642"/>
    </source>
</evidence>
<keyword evidence="11" id="KW-1185">Reference proteome</keyword>
<dbReference type="CDD" id="cd01572">
    <property type="entry name" value="QPRTase"/>
    <property type="match status" value="1"/>
</dbReference>
<dbReference type="PANTHER" id="PTHR32179">
    <property type="entry name" value="NICOTINATE-NUCLEOTIDE PYROPHOSPHORYLASE [CARBOXYLATING]"/>
    <property type="match status" value="1"/>
</dbReference>
<dbReference type="Proteomes" id="UP001346149">
    <property type="component" value="Unassembled WGS sequence"/>
</dbReference>
<dbReference type="GO" id="GO:0034213">
    <property type="term" value="P:quinolinate catabolic process"/>
    <property type="evidence" value="ECO:0007669"/>
    <property type="project" value="TreeGrafter"/>
</dbReference>
<keyword evidence="5" id="KW-0328">Glycosyltransferase</keyword>
<evidence type="ECO:0000256" key="2">
    <source>
        <dbReference type="ARBA" id="ARBA00009400"/>
    </source>
</evidence>
<evidence type="ECO:0000259" key="8">
    <source>
        <dbReference type="Pfam" id="PF01729"/>
    </source>
</evidence>
<proteinExistence type="inferred from homology"/>
<dbReference type="GO" id="GO:0009435">
    <property type="term" value="P:NAD+ biosynthetic process"/>
    <property type="evidence" value="ECO:0007669"/>
    <property type="project" value="InterPro"/>
</dbReference>
<dbReference type="SUPFAM" id="SSF51690">
    <property type="entry name" value="Nicotinate/Quinolinate PRTase C-terminal domain-like"/>
    <property type="match status" value="1"/>
</dbReference>
<dbReference type="InterPro" id="IPR022412">
    <property type="entry name" value="Quinolinate_PRibosylTrfase_N"/>
</dbReference>
<comment type="similarity">
    <text evidence="2">Belongs to the NadC/ModD family.</text>
</comment>
<dbReference type="FunFam" id="3.90.1170.20:FF:000001">
    <property type="entry name" value="Nicotinate-nucleotide diphosphorylase (Carboxylating)"/>
    <property type="match status" value="1"/>
</dbReference>
<evidence type="ECO:0000256" key="3">
    <source>
        <dbReference type="ARBA" id="ARBA00011944"/>
    </source>
</evidence>
<dbReference type="Gene3D" id="3.20.20.70">
    <property type="entry name" value="Aldolase class I"/>
    <property type="match status" value="1"/>
</dbReference>
<dbReference type="InterPro" id="IPR036068">
    <property type="entry name" value="Nicotinate_pribotase-like_C"/>
</dbReference>
<dbReference type="InterPro" id="IPR013785">
    <property type="entry name" value="Aldolase_TIM"/>
</dbReference>
<name>A0AAN7LM64_TRANT</name>
<comment type="catalytic activity">
    <reaction evidence="7">
        <text>nicotinate beta-D-ribonucleotide + CO2 + diphosphate = quinolinate + 5-phospho-alpha-D-ribose 1-diphosphate + 2 H(+)</text>
        <dbReference type="Rhea" id="RHEA:12733"/>
        <dbReference type="ChEBI" id="CHEBI:15378"/>
        <dbReference type="ChEBI" id="CHEBI:16526"/>
        <dbReference type="ChEBI" id="CHEBI:29959"/>
        <dbReference type="ChEBI" id="CHEBI:33019"/>
        <dbReference type="ChEBI" id="CHEBI:57502"/>
        <dbReference type="ChEBI" id="CHEBI:58017"/>
        <dbReference type="EC" id="2.4.2.19"/>
    </reaction>
    <physiologicalReaction direction="right-to-left" evidence="7">
        <dbReference type="Rhea" id="RHEA:12735"/>
    </physiologicalReaction>
</comment>
<dbReference type="InterPro" id="IPR037128">
    <property type="entry name" value="Quinolinate_PRibosylTase_N_sf"/>
</dbReference>
<keyword evidence="6" id="KW-0808">Transferase</keyword>
<dbReference type="GO" id="GO:0005737">
    <property type="term" value="C:cytoplasm"/>
    <property type="evidence" value="ECO:0007669"/>
    <property type="project" value="TreeGrafter"/>
</dbReference>
<gene>
    <name evidence="10" type="ORF">SAY86_020165</name>
</gene>
<reference evidence="10 11" key="1">
    <citation type="journal article" date="2023" name="Hortic Res">
        <title>Pangenome of water caltrop reveals structural variations and asymmetric subgenome divergence after allopolyploidization.</title>
        <authorList>
            <person name="Zhang X."/>
            <person name="Chen Y."/>
            <person name="Wang L."/>
            <person name="Yuan Y."/>
            <person name="Fang M."/>
            <person name="Shi L."/>
            <person name="Lu R."/>
            <person name="Comes H.P."/>
            <person name="Ma Y."/>
            <person name="Chen Y."/>
            <person name="Huang G."/>
            <person name="Zhou Y."/>
            <person name="Zheng Z."/>
            <person name="Qiu Y."/>
        </authorList>
    </citation>
    <scope>NUCLEOTIDE SEQUENCE [LARGE SCALE GENOMIC DNA]</scope>
    <source>
        <strain evidence="10">F231</strain>
    </source>
</reference>
<evidence type="ECO:0000256" key="7">
    <source>
        <dbReference type="ARBA" id="ARBA00049383"/>
    </source>
</evidence>
<protein>
    <recommendedName>
        <fullName evidence="3">nicotinate-nucleotide diphosphorylase (carboxylating)</fullName>
        <ecNumber evidence="3">2.4.2.19</ecNumber>
    </recommendedName>
</protein>
<comment type="pathway">
    <text evidence="1">Cofactor biosynthesis; NAD(+) biosynthesis; nicotinate D-ribonucleotide from quinolinate: step 1/1.</text>
</comment>
<evidence type="ECO:0000256" key="6">
    <source>
        <dbReference type="ARBA" id="ARBA00022679"/>
    </source>
</evidence>
<evidence type="ECO:0000313" key="11">
    <source>
        <dbReference type="Proteomes" id="UP001346149"/>
    </source>
</evidence>
<dbReference type="EC" id="2.4.2.19" evidence="3"/>
<accession>A0AAN7LM64</accession>
<dbReference type="AlphaFoldDB" id="A0AAN7LM64"/>
<sequence>MSMIISVSPPCLRPGLWKASRGTVRMSAAEIKLSPISLSSMTVKPPSHPTYDLKGIIKLALSEDAGDRGDVTCMATIPSEMEVEAYFLAKEDGVLAGIALAELVFHEVDPSLKVEWSQADGDYVHKGVQFGKVTGRAYSVVVAERVALNFMQRMSGIATLTKAMADAARPACILETRKTAPGLRLVDKWAVLIGGGKNHRMGLFDMVMIKDNHISIAGGVTNAIRSVDMYLQQKNLKMEVEVETRTLDEVLEVLQYASQSETSVTRIMLDNMVVPLPDGDVDVSMLEEAVKLINGKFETEASGNVTLETVHKIGQTGVTYISSGALTHSVKALDISLKIDTELALKVGRRTKRA</sequence>
<feature type="domain" description="Quinolinate phosphoribosyl transferase N-terminal" evidence="9">
    <location>
        <begin position="70"/>
        <end position="155"/>
    </location>
</feature>